<organism evidence="1 2">
    <name type="scientific">Hymenobacter fodinae</name>
    <dbReference type="NCBI Taxonomy" id="2510796"/>
    <lineage>
        <taxon>Bacteria</taxon>
        <taxon>Pseudomonadati</taxon>
        <taxon>Bacteroidota</taxon>
        <taxon>Cytophagia</taxon>
        <taxon>Cytophagales</taxon>
        <taxon>Hymenobacteraceae</taxon>
        <taxon>Hymenobacter</taxon>
    </lineage>
</organism>
<evidence type="ECO:0000313" key="1">
    <source>
        <dbReference type="EMBL" id="TGE05605.1"/>
    </source>
</evidence>
<reference evidence="1 2" key="1">
    <citation type="submission" date="2019-04" db="EMBL/GenBank/DDBJ databases">
        <authorList>
            <person name="Feng G."/>
            <person name="Zhang J."/>
            <person name="Zhu H."/>
        </authorList>
    </citation>
    <scope>NUCLEOTIDE SEQUENCE [LARGE SCALE GENOMIC DNA]</scope>
    <source>
        <strain evidence="1 2">92R-1</strain>
    </source>
</reference>
<sequence length="90" mass="10411">MCNCIIDNEASTLQWLKDRAGESALIEKGDASNGFQNLVVNMRTGVWRGHFDYRYNYQRIKKDKTPGRIEKKTIAVHFTYCPFCGVKYEA</sequence>
<dbReference type="EMBL" id="SRLA01000004">
    <property type="protein sequence ID" value="TGE05605.1"/>
    <property type="molecule type" value="Genomic_DNA"/>
</dbReference>
<evidence type="ECO:0000313" key="2">
    <source>
        <dbReference type="Proteomes" id="UP000298337"/>
    </source>
</evidence>
<dbReference type="RefSeq" id="WP_135435918.1">
    <property type="nucleotide sequence ID" value="NZ_SRLA01000004.1"/>
</dbReference>
<protein>
    <submittedName>
        <fullName evidence="1">Uncharacterized protein</fullName>
    </submittedName>
</protein>
<dbReference type="OrthoDB" id="6169388at2"/>
<name>A0A4Z0P3X7_9BACT</name>
<keyword evidence="2" id="KW-1185">Reference proteome</keyword>
<proteinExistence type="predicted"/>
<gene>
    <name evidence="1" type="ORF">EU556_20095</name>
</gene>
<accession>A0A4Z0P3X7</accession>
<comment type="caution">
    <text evidence="1">The sequence shown here is derived from an EMBL/GenBank/DDBJ whole genome shotgun (WGS) entry which is preliminary data.</text>
</comment>
<dbReference type="AlphaFoldDB" id="A0A4Z0P3X7"/>
<dbReference type="Proteomes" id="UP000298337">
    <property type="component" value="Unassembled WGS sequence"/>
</dbReference>